<evidence type="ECO:0000313" key="11">
    <source>
        <dbReference type="EMBL" id="SDZ66194.1"/>
    </source>
</evidence>
<evidence type="ECO:0000256" key="2">
    <source>
        <dbReference type="ARBA" id="ARBA00005051"/>
    </source>
</evidence>
<keyword evidence="4" id="KW-0808">Transferase</keyword>
<dbReference type="Pfam" id="PF01288">
    <property type="entry name" value="HPPK"/>
    <property type="match status" value="1"/>
</dbReference>
<dbReference type="STRING" id="1503961.SAMN05421736_1274"/>
<accession>A0A1H3UUV8</accession>
<evidence type="ECO:0000256" key="3">
    <source>
        <dbReference type="ARBA" id="ARBA00013253"/>
    </source>
</evidence>
<dbReference type="GO" id="GO:0046656">
    <property type="term" value="P:folic acid biosynthetic process"/>
    <property type="evidence" value="ECO:0007669"/>
    <property type="project" value="UniProtKB-KW"/>
</dbReference>
<dbReference type="Proteomes" id="UP000198935">
    <property type="component" value="Unassembled WGS sequence"/>
</dbReference>
<evidence type="ECO:0000256" key="6">
    <source>
        <dbReference type="ARBA" id="ARBA00022777"/>
    </source>
</evidence>
<evidence type="ECO:0000256" key="1">
    <source>
        <dbReference type="ARBA" id="ARBA00000198"/>
    </source>
</evidence>
<dbReference type="PANTHER" id="PTHR43071">
    <property type="entry name" value="2-AMINO-4-HYDROXY-6-HYDROXYMETHYLDIHYDROPTERIDINE PYROPHOSPHOKINASE"/>
    <property type="match status" value="1"/>
</dbReference>
<dbReference type="EC" id="2.7.6.3" evidence="3"/>
<evidence type="ECO:0000256" key="4">
    <source>
        <dbReference type="ARBA" id="ARBA00022679"/>
    </source>
</evidence>
<dbReference type="Gene3D" id="3.30.70.560">
    <property type="entry name" value="7,8-Dihydro-6-hydroxymethylpterin-pyrophosphokinase HPPK"/>
    <property type="match status" value="1"/>
</dbReference>
<sequence length="175" mass="20344">MKLKRKHLAAEAFLSLGSNIEDRLAHLKEALELLEKDQEILLEKISSVYETAPVGYINQHPFLNVVVKITTSLKPFALLEHLQEIERAGGREREIRWGPRTIDLDILLYNNENINLEHLQIPHPRMFERGFVLIPFYEIEPGYQFSDGKSIVQYIEELTNKEGVQKWKSSFGEDE</sequence>
<gene>
    <name evidence="11" type="ORF">SAMN05421736_1274</name>
</gene>
<reference evidence="12" key="1">
    <citation type="submission" date="2016-10" db="EMBL/GenBank/DDBJ databases">
        <authorList>
            <person name="Varghese N."/>
            <person name="Submissions S."/>
        </authorList>
    </citation>
    <scope>NUCLEOTIDE SEQUENCE [LARGE SCALE GENOMIC DNA]</scope>
    <source>
        <strain evidence="12">SP</strain>
    </source>
</reference>
<dbReference type="NCBIfam" id="TIGR01498">
    <property type="entry name" value="folK"/>
    <property type="match status" value="1"/>
</dbReference>
<dbReference type="UniPathway" id="UPA00077">
    <property type="reaction ID" value="UER00155"/>
</dbReference>
<dbReference type="GO" id="GO:0005524">
    <property type="term" value="F:ATP binding"/>
    <property type="evidence" value="ECO:0007669"/>
    <property type="project" value="UniProtKB-KW"/>
</dbReference>
<dbReference type="SUPFAM" id="SSF55083">
    <property type="entry name" value="6-hydroxymethyl-7,8-dihydropterin pyrophosphokinase, HPPK"/>
    <property type="match status" value="1"/>
</dbReference>
<keyword evidence="7" id="KW-0067">ATP-binding</keyword>
<feature type="coiled-coil region" evidence="9">
    <location>
        <begin position="17"/>
        <end position="44"/>
    </location>
</feature>
<evidence type="ECO:0000259" key="10">
    <source>
        <dbReference type="PROSITE" id="PS00794"/>
    </source>
</evidence>
<comment type="catalytic activity">
    <reaction evidence="1">
        <text>6-hydroxymethyl-7,8-dihydropterin + ATP = (7,8-dihydropterin-6-yl)methyl diphosphate + AMP + H(+)</text>
        <dbReference type="Rhea" id="RHEA:11412"/>
        <dbReference type="ChEBI" id="CHEBI:15378"/>
        <dbReference type="ChEBI" id="CHEBI:30616"/>
        <dbReference type="ChEBI" id="CHEBI:44841"/>
        <dbReference type="ChEBI" id="CHEBI:72950"/>
        <dbReference type="ChEBI" id="CHEBI:456215"/>
        <dbReference type="EC" id="2.7.6.3"/>
    </reaction>
</comment>
<dbReference type="GO" id="GO:0003848">
    <property type="term" value="F:2-amino-4-hydroxy-6-hydroxymethyldihydropteridine diphosphokinase activity"/>
    <property type="evidence" value="ECO:0007669"/>
    <property type="project" value="UniProtKB-EC"/>
</dbReference>
<protein>
    <recommendedName>
        <fullName evidence="3">2-amino-4-hydroxy-6-hydroxymethyldihydropteridine diphosphokinase</fullName>
        <ecNumber evidence="3">2.7.6.3</ecNumber>
    </recommendedName>
</protein>
<keyword evidence="9" id="KW-0175">Coiled coil</keyword>
<dbReference type="GO" id="GO:0016301">
    <property type="term" value="F:kinase activity"/>
    <property type="evidence" value="ECO:0007669"/>
    <property type="project" value="UniProtKB-KW"/>
</dbReference>
<dbReference type="AlphaFoldDB" id="A0A1H3UUV8"/>
<dbReference type="EMBL" id="FNPI01000027">
    <property type="protein sequence ID" value="SDZ66194.1"/>
    <property type="molecule type" value="Genomic_DNA"/>
</dbReference>
<name>A0A1H3UUV8_9BACI</name>
<dbReference type="InterPro" id="IPR000550">
    <property type="entry name" value="Hppk"/>
</dbReference>
<keyword evidence="12" id="KW-1185">Reference proteome</keyword>
<keyword evidence="6 11" id="KW-0418">Kinase</keyword>
<feature type="domain" description="7,8-dihydro-6-hydroxymethylpterin-pyrophosphokinase" evidence="10">
    <location>
        <begin position="96"/>
        <end position="107"/>
    </location>
</feature>
<organism evidence="11 12">
    <name type="scientific">Evansella caseinilytica</name>
    <dbReference type="NCBI Taxonomy" id="1503961"/>
    <lineage>
        <taxon>Bacteria</taxon>
        <taxon>Bacillati</taxon>
        <taxon>Bacillota</taxon>
        <taxon>Bacilli</taxon>
        <taxon>Bacillales</taxon>
        <taxon>Bacillaceae</taxon>
        <taxon>Evansella</taxon>
    </lineage>
</organism>
<evidence type="ECO:0000256" key="7">
    <source>
        <dbReference type="ARBA" id="ARBA00022840"/>
    </source>
</evidence>
<evidence type="ECO:0000256" key="5">
    <source>
        <dbReference type="ARBA" id="ARBA00022741"/>
    </source>
</evidence>
<dbReference type="InterPro" id="IPR035907">
    <property type="entry name" value="Hppk_sf"/>
</dbReference>
<proteinExistence type="predicted"/>
<comment type="pathway">
    <text evidence="2">Cofactor biosynthesis; tetrahydrofolate biosynthesis; 2-amino-4-hydroxy-6-hydroxymethyl-7,8-dihydropteridine diphosphate from 7,8-dihydroneopterin triphosphate: step 4/4.</text>
</comment>
<evidence type="ECO:0000256" key="9">
    <source>
        <dbReference type="SAM" id="Coils"/>
    </source>
</evidence>
<evidence type="ECO:0000256" key="8">
    <source>
        <dbReference type="ARBA" id="ARBA00022909"/>
    </source>
</evidence>
<dbReference type="GO" id="GO:0046654">
    <property type="term" value="P:tetrahydrofolate biosynthetic process"/>
    <property type="evidence" value="ECO:0007669"/>
    <property type="project" value="UniProtKB-UniPathway"/>
</dbReference>
<dbReference type="PANTHER" id="PTHR43071:SF1">
    <property type="entry name" value="2-AMINO-4-HYDROXY-6-HYDROXYMETHYLDIHYDROPTERIDINE PYROPHOSPHOKINASE"/>
    <property type="match status" value="1"/>
</dbReference>
<dbReference type="PROSITE" id="PS00794">
    <property type="entry name" value="HPPK"/>
    <property type="match status" value="1"/>
</dbReference>
<keyword evidence="5" id="KW-0547">Nucleotide-binding</keyword>
<keyword evidence="8" id="KW-0289">Folate biosynthesis</keyword>
<evidence type="ECO:0000313" key="12">
    <source>
        <dbReference type="Proteomes" id="UP000198935"/>
    </source>
</evidence>
<dbReference type="CDD" id="cd00483">
    <property type="entry name" value="HPPK"/>
    <property type="match status" value="1"/>
</dbReference>